<evidence type="ECO:0000313" key="3">
    <source>
        <dbReference type="EMBL" id="CAH0995951.1"/>
    </source>
</evidence>
<keyword evidence="4" id="KW-1185">Reference proteome</keyword>
<dbReference type="InterPro" id="IPR013128">
    <property type="entry name" value="Peptidase_C1A"/>
</dbReference>
<evidence type="ECO:0000313" key="4">
    <source>
        <dbReference type="Proteomes" id="UP000837932"/>
    </source>
</evidence>
<dbReference type="InterPro" id="IPR000668">
    <property type="entry name" value="Peptidase_C1A_C"/>
</dbReference>
<comment type="similarity">
    <text evidence="1">Belongs to the peptidase C1 family.</text>
</comment>
<protein>
    <recommendedName>
        <fullName evidence="2">Peptidase C1A papain C-terminal domain-containing protein</fullName>
    </recommendedName>
</protein>
<gene>
    <name evidence="3" type="ORF">EMA8858_02079</name>
</gene>
<reference evidence="3" key="1">
    <citation type="submission" date="2021-12" db="EMBL/GenBank/DDBJ databases">
        <authorList>
            <person name="Rodrigo-Torres L."/>
            <person name="Arahal R. D."/>
            <person name="Lucena T."/>
        </authorList>
    </citation>
    <scope>NUCLEOTIDE SEQUENCE</scope>
    <source>
        <strain evidence="3">CECT 8858</strain>
    </source>
</reference>
<dbReference type="SMART" id="SM00645">
    <property type="entry name" value="Pept_C1"/>
    <property type="match status" value="1"/>
</dbReference>
<dbReference type="CDD" id="cd02619">
    <property type="entry name" value="Peptidase_C1"/>
    <property type="match status" value="1"/>
</dbReference>
<dbReference type="EMBL" id="CAKLPY010000002">
    <property type="protein sequence ID" value="CAH0995951.1"/>
    <property type="molecule type" value="Genomic_DNA"/>
</dbReference>
<feature type="domain" description="Peptidase C1A papain C-terminal" evidence="2">
    <location>
        <begin position="191"/>
        <end position="418"/>
    </location>
</feature>
<dbReference type="SUPFAM" id="SSF54001">
    <property type="entry name" value="Cysteine proteinases"/>
    <property type="match status" value="1"/>
</dbReference>
<dbReference type="Gene3D" id="3.90.70.10">
    <property type="entry name" value="Cysteine proteinases"/>
    <property type="match status" value="1"/>
</dbReference>
<proteinExistence type="inferred from homology"/>
<accession>A0ABN8EVK6</accession>
<comment type="caution">
    <text evidence="3">The sequence shown here is derived from an EMBL/GenBank/DDBJ whole genome shotgun (WGS) entry which is preliminary data.</text>
</comment>
<evidence type="ECO:0000259" key="2">
    <source>
        <dbReference type="SMART" id="SM00645"/>
    </source>
</evidence>
<evidence type="ECO:0000256" key="1">
    <source>
        <dbReference type="ARBA" id="ARBA00008455"/>
    </source>
</evidence>
<dbReference type="InterPro" id="IPR038765">
    <property type="entry name" value="Papain-like_cys_pep_sf"/>
</dbReference>
<organism evidence="3 4">
    <name type="scientific">Emticicia aquatica</name>
    <dbReference type="NCBI Taxonomy" id="1681835"/>
    <lineage>
        <taxon>Bacteria</taxon>
        <taxon>Pseudomonadati</taxon>
        <taxon>Bacteroidota</taxon>
        <taxon>Cytophagia</taxon>
        <taxon>Cytophagales</taxon>
        <taxon>Leadbetterellaceae</taxon>
        <taxon>Emticicia</taxon>
    </lineage>
</organism>
<name>A0ABN8EVK6_9BACT</name>
<dbReference type="RefSeq" id="WP_238806526.1">
    <property type="nucleotide sequence ID" value="NZ_CAKLPY010000002.1"/>
</dbReference>
<dbReference type="InterPro" id="IPR025493">
    <property type="entry name" value="DUF4384"/>
</dbReference>
<dbReference type="Pfam" id="PF00112">
    <property type="entry name" value="Peptidase_C1"/>
    <property type="match status" value="1"/>
</dbReference>
<dbReference type="Pfam" id="PF14326">
    <property type="entry name" value="DUF4384"/>
    <property type="match status" value="1"/>
</dbReference>
<dbReference type="Proteomes" id="UP000837932">
    <property type="component" value="Unassembled WGS sequence"/>
</dbReference>
<sequence length="624" mass="70185">MKILLSILLNLLILNTIIAQNFVIEVKGKVTKNGLSLKKGDQIGNKQKLVFEPNAEIRLLTTKGDFWFSGNNPKSSILELDALIKETMLTTGNQSTRGFGELTNAQIEGDLANLISLLKIDKNNFDENFHQYIEPYLQTRYSATENSRVIDILQNKFNLTIPRTLGALRDETRYQQAPQAARLVTRSYTSLPSSYSIKQYCPIPKNQSFSDCVGWSTTYAARTILYAIQNKLTNKQLITSETFAPSFTYSQIKLNPADAVCNKGTYIESAMKLLKKQGAVKYDEFEYACSPRIDNESVTKASNYKIKEYKRLSDGYNADKRLMAEAIKKSLTENKPVVIAIEVYDSFHLNAKNSYAKTEVWNGVKDKMTGAHAITVVGYDDSKFGGAFELMNSWGTFWGNGGFLWVKYNDFADITYEAYEMSGNDMNAPEPQPNVLGKTDFAGSFRIVLADGTEMPVQVNNSISDFNNSVVEKSTYTVTKPYSSGTQFRINFTNNQPAYVYLISYGTSTKNVNSIFPFQGFSAYLDYKRNEVAIPNEEYLIQMDDNIGTDYLCILYAKEELDIRSISQQMQAKSGGFNSKLKAVLKDKLVDGTNIKFQTNKVNFEAKSQGKTVLPIVIEVKHTN</sequence>
<dbReference type="PANTHER" id="PTHR12411">
    <property type="entry name" value="CYSTEINE PROTEASE FAMILY C1-RELATED"/>
    <property type="match status" value="1"/>
</dbReference>